<organism evidence="2 3">
    <name type="scientific">Helianthus annuus</name>
    <name type="common">Common sunflower</name>
    <dbReference type="NCBI Taxonomy" id="4232"/>
    <lineage>
        <taxon>Eukaryota</taxon>
        <taxon>Viridiplantae</taxon>
        <taxon>Streptophyta</taxon>
        <taxon>Embryophyta</taxon>
        <taxon>Tracheophyta</taxon>
        <taxon>Spermatophyta</taxon>
        <taxon>Magnoliopsida</taxon>
        <taxon>eudicotyledons</taxon>
        <taxon>Gunneridae</taxon>
        <taxon>Pentapetalae</taxon>
        <taxon>asterids</taxon>
        <taxon>campanulids</taxon>
        <taxon>Asterales</taxon>
        <taxon>Asteraceae</taxon>
        <taxon>Asteroideae</taxon>
        <taxon>Heliantheae alliance</taxon>
        <taxon>Heliantheae</taxon>
        <taxon>Helianthus</taxon>
    </lineage>
</organism>
<gene>
    <name evidence="2" type="ORF">HannXRQ_Chr13g0388421</name>
    <name evidence="1" type="ORF">HanXRQr2_Chr13g0567651</name>
</gene>
<proteinExistence type="predicted"/>
<dbReference type="InParanoid" id="A0A251SNL9"/>
<dbReference type="Gramene" id="mRNA:HanXRQr2_Chr13g0567651">
    <property type="protein sequence ID" value="mRNA:HanXRQr2_Chr13g0567651"/>
    <property type="gene ID" value="HanXRQr2_Chr13g0567651"/>
</dbReference>
<dbReference type="AlphaFoldDB" id="A0A251SNL9"/>
<protein>
    <submittedName>
        <fullName evidence="2">Uncharacterized protein</fullName>
    </submittedName>
</protein>
<accession>A0A251SNL9</accession>
<sequence>MMRITIQSLSSLKTKLSDLCSLGRMFKSATLDLSRVNLFDSKDPEDATVNDGRNLMEVNTKKNTRESFTC</sequence>
<reference evidence="1 3" key="1">
    <citation type="journal article" date="2017" name="Nature">
        <title>The sunflower genome provides insights into oil metabolism, flowering and Asterid evolution.</title>
        <authorList>
            <person name="Badouin H."/>
            <person name="Gouzy J."/>
            <person name="Grassa C.J."/>
            <person name="Murat F."/>
            <person name="Staton S.E."/>
            <person name="Cottret L."/>
            <person name="Lelandais-Briere C."/>
            <person name="Owens G.L."/>
            <person name="Carrere S."/>
            <person name="Mayjonade B."/>
            <person name="Legrand L."/>
            <person name="Gill N."/>
            <person name="Kane N.C."/>
            <person name="Bowers J.E."/>
            <person name="Hubner S."/>
            <person name="Bellec A."/>
            <person name="Berard A."/>
            <person name="Berges H."/>
            <person name="Blanchet N."/>
            <person name="Boniface M.C."/>
            <person name="Brunel D."/>
            <person name="Catrice O."/>
            <person name="Chaidir N."/>
            <person name="Claudel C."/>
            <person name="Donnadieu C."/>
            <person name="Faraut T."/>
            <person name="Fievet G."/>
            <person name="Helmstetter N."/>
            <person name="King M."/>
            <person name="Knapp S.J."/>
            <person name="Lai Z."/>
            <person name="Le Paslier M.C."/>
            <person name="Lippi Y."/>
            <person name="Lorenzon L."/>
            <person name="Mandel J.R."/>
            <person name="Marage G."/>
            <person name="Marchand G."/>
            <person name="Marquand E."/>
            <person name="Bret-Mestries E."/>
            <person name="Morien E."/>
            <person name="Nambeesan S."/>
            <person name="Nguyen T."/>
            <person name="Pegot-Espagnet P."/>
            <person name="Pouilly N."/>
            <person name="Raftis F."/>
            <person name="Sallet E."/>
            <person name="Schiex T."/>
            <person name="Thomas J."/>
            <person name="Vandecasteele C."/>
            <person name="Vares D."/>
            <person name="Vear F."/>
            <person name="Vautrin S."/>
            <person name="Crespi M."/>
            <person name="Mangin B."/>
            <person name="Burke J.M."/>
            <person name="Salse J."/>
            <person name="Munos S."/>
            <person name="Vincourt P."/>
            <person name="Rieseberg L.H."/>
            <person name="Langlade N.B."/>
        </authorList>
    </citation>
    <scope>NUCLEOTIDE SEQUENCE [LARGE SCALE GENOMIC DNA]</scope>
    <source>
        <strain evidence="3">cv. SF193</strain>
        <tissue evidence="1">Leaves</tissue>
    </source>
</reference>
<reference evidence="1" key="3">
    <citation type="submission" date="2020-06" db="EMBL/GenBank/DDBJ databases">
        <title>Helianthus annuus Genome sequencing and assembly Release 2.</title>
        <authorList>
            <person name="Gouzy J."/>
            <person name="Langlade N."/>
            <person name="Munos S."/>
        </authorList>
    </citation>
    <scope>NUCLEOTIDE SEQUENCE</scope>
    <source>
        <tissue evidence="1">Leaves</tissue>
    </source>
</reference>
<dbReference type="Proteomes" id="UP000215914">
    <property type="component" value="Chromosome 13"/>
</dbReference>
<evidence type="ECO:0000313" key="3">
    <source>
        <dbReference type="Proteomes" id="UP000215914"/>
    </source>
</evidence>
<evidence type="ECO:0000313" key="2">
    <source>
        <dbReference type="EMBL" id="OTG00209.1"/>
    </source>
</evidence>
<dbReference type="EMBL" id="MNCJ02000328">
    <property type="protein sequence ID" value="KAF5771673.1"/>
    <property type="molecule type" value="Genomic_DNA"/>
</dbReference>
<name>A0A251SNL9_HELAN</name>
<dbReference type="EMBL" id="CM007902">
    <property type="protein sequence ID" value="OTG00209.1"/>
    <property type="molecule type" value="Genomic_DNA"/>
</dbReference>
<reference evidence="2" key="2">
    <citation type="submission" date="2017-02" db="EMBL/GenBank/DDBJ databases">
        <title>Sunflower complete genome.</title>
        <authorList>
            <person name="Langlade N."/>
            <person name="Munos S."/>
        </authorList>
    </citation>
    <scope>NUCLEOTIDE SEQUENCE [LARGE SCALE GENOMIC DNA]</scope>
    <source>
        <tissue evidence="2">Leaves</tissue>
    </source>
</reference>
<keyword evidence="3" id="KW-1185">Reference proteome</keyword>
<evidence type="ECO:0000313" key="1">
    <source>
        <dbReference type="EMBL" id="KAF5771673.1"/>
    </source>
</evidence>